<organism evidence="2 3">
    <name type="scientific">Lentinula lateritia</name>
    <dbReference type="NCBI Taxonomy" id="40482"/>
    <lineage>
        <taxon>Eukaryota</taxon>
        <taxon>Fungi</taxon>
        <taxon>Dikarya</taxon>
        <taxon>Basidiomycota</taxon>
        <taxon>Agaricomycotina</taxon>
        <taxon>Agaricomycetes</taxon>
        <taxon>Agaricomycetidae</taxon>
        <taxon>Agaricales</taxon>
        <taxon>Marasmiineae</taxon>
        <taxon>Omphalotaceae</taxon>
        <taxon>Lentinula</taxon>
    </lineage>
</organism>
<keyword evidence="1" id="KW-0732">Signal</keyword>
<feature type="chain" id="PRO_5040741715" description="Protein kinase domain-containing protein" evidence="1">
    <location>
        <begin position="30"/>
        <end position="303"/>
    </location>
</feature>
<dbReference type="AlphaFoldDB" id="A0A9W8ZY83"/>
<reference evidence="2" key="1">
    <citation type="submission" date="2022-08" db="EMBL/GenBank/DDBJ databases">
        <authorList>
            <consortium name="DOE Joint Genome Institute"/>
            <person name="Min B."/>
            <person name="Riley R."/>
            <person name="Sierra-Patev S."/>
            <person name="Naranjo-Ortiz M."/>
            <person name="Looney B."/>
            <person name="Konkel Z."/>
            <person name="Slot J.C."/>
            <person name="Sakamoto Y."/>
            <person name="Steenwyk J.L."/>
            <person name="Rokas A."/>
            <person name="Carro J."/>
            <person name="Camarero S."/>
            <person name="Ferreira P."/>
            <person name="Molpeceres G."/>
            <person name="Ruiz-Duenas F.J."/>
            <person name="Serrano A."/>
            <person name="Henrissat B."/>
            <person name="Drula E."/>
            <person name="Hughes K.W."/>
            <person name="Mata J.L."/>
            <person name="Ishikawa N.K."/>
            <person name="Vargas-Isla R."/>
            <person name="Ushijima S."/>
            <person name="Smith C.A."/>
            <person name="Ahrendt S."/>
            <person name="Andreopoulos W."/>
            <person name="He G."/>
            <person name="Labutti K."/>
            <person name="Lipzen A."/>
            <person name="Ng V."/>
            <person name="Sandor L."/>
            <person name="Barry K."/>
            <person name="Martinez A.T."/>
            <person name="Xiao Y."/>
            <person name="Gibbons J.G."/>
            <person name="Terashima K."/>
            <person name="Hibbett D.S."/>
            <person name="Grigoriev I.V."/>
        </authorList>
    </citation>
    <scope>NUCLEOTIDE SEQUENCE</scope>
    <source>
        <strain evidence="2">Sp2 HRB7682 ss15</strain>
    </source>
</reference>
<dbReference type="EMBL" id="JANVFS010000033">
    <property type="protein sequence ID" value="KAJ4470026.1"/>
    <property type="molecule type" value="Genomic_DNA"/>
</dbReference>
<protein>
    <recommendedName>
        <fullName evidence="4">Protein kinase domain-containing protein</fullName>
    </recommendedName>
</protein>
<dbReference type="Proteomes" id="UP001150238">
    <property type="component" value="Unassembled WGS sequence"/>
</dbReference>
<evidence type="ECO:0008006" key="4">
    <source>
        <dbReference type="Google" id="ProtNLM"/>
    </source>
</evidence>
<proteinExistence type="predicted"/>
<accession>A0A9W8ZY83</accession>
<dbReference type="InterPro" id="IPR011009">
    <property type="entry name" value="Kinase-like_dom_sf"/>
</dbReference>
<evidence type="ECO:0000313" key="3">
    <source>
        <dbReference type="Proteomes" id="UP001150238"/>
    </source>
</evidence>
<evidence type="ECO:0000256" key="1">
    <source>
        <dbReference type="SAM" id="SignalP"/>
    </source>
</evidence>
<name>A0A9W8ZY83_9AGAR</name>
<comment type="caution">
    <text evidence="2">The sequence shown here is derived from an EMBL/GenBank/DDBJ whole genome shotgun (WGS) entry which is preliminary data.</text>
</comment>
<reference evidence="2" key="2">
    <citation type="journal article" date="2023" name="Proc. Natl. Acad. Sci. U.S.A.">
        <title>A global phylogenomic analysis of the shiitake genus Lentinula.</title>
        <authorList>
            <person name="Sierra-Patev S."/>
            <person name="Min B."/>
            <person name="Naranjo-Ortiz M."/>
            <person name="Looney B."/>
            <person name="Konkel Z."/>
            <person name="Slot J.C."/>
            <person name="Sakamoto Y."/>
            <person name="Steenwyk J.L."/>
            <person name="Rokas A."/>
            <person name="Carro J."/>
            <person name="Camarero S."/>
            <person name="Ferreira P."/>
            <person name="Molpeceres G."/>
            <person name="Ruiz-Duenas F.J."/>
            <person name="Serrano A."/>
            <person name="Henrissat B."/>
            <person name="Drula E."/>
            <person name="Hughes K.W."/>
            <person name="Mata J.L."/>
            <person name="Ishikawa N.K."/>
            <person name="Vargas-Isla R."/>
            <person name="Ushijima S."/>
            <person name="Smith C.A."/>
            <person name="Donoghue J."/>
            <person name="Ahrendt S."/>
            <person name="Andreopoulos W."/>
            <person name="He G."/>
            <person name="LaButti K."/>
            <person name="Lipzen A."/>
            <person name="Ng V."/>
            <person name="Riley R."/>
            <person name="Sandor L."/>
            <person name="Barry K."/>
            <person name="Martinez A.T."/>
            <person name="Xiao Y."/>
            <person name="Gibbons J.G."/>
            <person name="Terashima K."/>
            <person name="Grigoriev I.V."/>
            <person name="Hibbett D."/>
        </authorList>
    </citation>
    <scope>NUCLEOTIDE SEQUENCE</scope>
    <source>
        <strain evidence="2">Sp2 HRB7682 ss15</strain>
    </source>
</reference>
<sequence>MILSTTLCCSLPIIFASLYMLAITPTSYAAPSIFPPQNHTTPSSSDHEFSIAHYSPRILTRASLNIKNQAYYRKWMIDFYPLKVTAEDKKSYFQDGTFDEDLGQNLVDDWDNSANRGGYNAGVYTFTGPNRTYLGGHPPDELVVKVLRQNQPDKWAYGEVMALKLAGLYVASGRKSKNSIFAKFKKNRKSRPAIIMKKVRGMSLLKTTAWRKAGPAMKISLKNAVKEIIKVQVVDFAVQHGILYNDFHTGNVFVDLRRDGTVREAKLIDYGYPGMISIQSELTNRGKLEKYFERRWAKLWART</sequence>
<gene>
    <name evidence="2" type="ORF">C8J55DRAFT_608401</name>
</gene>
<feature type="signal peptide" evidence="1">
    <location>
        <begin position="1"/>
        <end position="29"/>
    </location>
</feature>
<dbReference type="SUPFAM" id="SSF56112">
    <property type="entry name" value="Protein kinase-like (PK-like)"/>
    <property type="match status" value="1"/>
</dbReference>
<evidence type="ECO:0000313" key="2">
    <source>
        <dbReference type="EMBL" id="KAJ4470026.1"/>
    </source>
</evidence>